<protein>
    <submittedName>
        <fullName evidence="2">DUF2333 family protein</fullName>
    </submittedName>
</protein>
<dbReference type="RefSeq" id="WP_133285762.1">
    <property type="nucleotide sequence ID" value="NZ_SMSI01000004.1"/>
</dbReference>
<organism evidence="2 3">
    <name type="scientific">Pseudohoeflea suaedae</name>
    <dbReference type="NCBI Taxonomy" id="877384"/>
    <lineage>
        <taxon>Bacteria</taxon>
        <taxon>Pseudomonadati</taxon>
        <taxon>Pseudomonadota</taxon>
        <taxon>Alphaproteobacteria</taxon>
        <taxon>Hyphomicrobiales</taxon>
        <taxon>Rhizobiaceae</taxon>
        <taxon>Pseudohoeflea</taxon>
    </lineage>
</organism>
<dbReference type="InterPro" id="IPR016936">
    <property type="entry name" value="UCP029693"/>
</dbReference>
<name>A0A4R5PHM3_9HYPH</name>
<evidence type="ECO:0000256" key="1">
    <source>
        <dbReference type="SAM" id="Phobius"/>
    </source>
</evidence>
<accession>A0A4R5PHM3</accession>
<keyword evidence="3" id="KW-1185">Reference proteome</keyword>
<keyword evidence="1" id="KW-1133">Transmembrane helix</keyword>
<keyword evidence="1" id="KW-0472">Membrane</keyword>
<evidence type="ECO:0000313" key="3">
    <source>
        <dbReference type="Proteomes" id="UP000295131"/>
    </source>
</evidence>
<dbReference type="OrthoDB" id="7594726at2"/>
<dbReference type="AlphaFoldDB" id="A0A4R5PHM3"/>
<sequence>MLDPVIEFFARAFNAIGRGIGWLIAVLLWPFVAVGRWYSHRGWMIRLPILLLLLLLVIGYGHFIWSAARWTNYDPDYPDRYAFVSGGANPGEPVAEGEGGKCQPSAIVHVTSDLIDYNVNQNTWVPSMPLSKAGLFGLDWKYTPFLDNKAAFQLGINQVIRRTTVELVDRLGRVRGTSQINQNLQDARQAMAYDEDAWWLTFTPPFVQPSTPERQREALKALNAFNAELENCTGEFDARSDNLLQFLDRITGDIGSTSDILRQQMEASNMGWLDVRADDRFWFTYGQLYAYYGILRATQSDFSDVYKDRRIDLVWSRTEEQLRAALNMTPFIISNGNESSWIMPSHLATMGFYVLRVRSNLVEMRDILDR</sequence>
<evidence type="ECO:0000313" key="2">
    <source>
        <dbReference type="EMBL" id="TDH34416.1"/>
    </source>
</evidence>
<gene>
    <name evidence="2" type="ORF">E2A64_17275</name>
</gene>
<dbReference type="Pfam" id="PF10095">
    <property type="entry name" value="DUF2333"/>
    <property type="match status" value="2"/>
</dbReference>
<feature type="transmembrane region" description="Helical" evidence="1">
    <location>
        <begin position="20"/>
        <end position="38"/>
    </location>
</feature>
<proteinExistence type="predicted"/>
<feature type="transmembrane region" description="Helical" evidence="1">
    <location>
        <begin position="45"/>
        <end position="65"/>
    </location>
</feature>
<keyword evidence="1" id="KW-0812">Transmembrane</keyword>
<comment type="caution">
    <text evidence="2">The sequence shown here is derived from an EMBL/GenBank/DDBJ whole genome shotgun (WGS) entry which is preliminary data.</text>
</comment>
<reference evidence="2 3" key="1">
    <citation type="journal article" date="2013" name="Int. J. Syst. Evol. Microbiol.">
        <title>Hoeflea suaedae sp. nov., an endophytic bacterium isolated from the root of the halophyte Suaeda maritima.</title>
        <authorList>
            <person name="Chung E.J."/>
            <person name="Park J.A."/>
            <person name="Pramanik P."/>
            <person name="Bibi F."/>
            <person name="Jeon C.O."/>
            <person name="Chung Y.R."/>
        </authorList>
    </citation>
    <scope>NUCLEOTIDE SEQUENCE [LARGE SCALE GENOMIC DNA]</scope>
    <source>
        <strain evidence="2 3">YC6898</strain>
    </source>
</reference>
<dbReference type="EMBL" id="SMSI01000004">
    <property type="protein sequence ID" value="TDH34416.1"/>
    <property type="molecule type" value="Genomic_DNA"/>
</dbReference>
<dbReference type="Proteomes" id="UP000295131">
    <property type="component" value="Unassembled WGS sequence"/>
</dbReference>